<proteinExistence type="predicted"/>
<evidence type="ECO:0000313" key="1">
    <source>
        <dbReference type="EMBL" id="MCY9597331.1"/>
    </source>
</evidence>
<protein>
    <recommendedName>
        <fullName evidence="5">DUF2140 domain-containing protein</fullName>
    </recommendedName>
</protein>
<dbReference type="AlphaFoldDB" id="A0A410X2I6"/>
<keyword evidence="4" id="KW-1185">Reference proteome</keyword>
<dbReference type="EMBL" id="JAMDMJ010000020">
    <property type="protein sequence ID" value="MCY9597331.1"/>
    <property type="molecule type" value="Genomic_DNA"/>
</dbReference>
<evidence type="ECO:0008006" key="5">
    <source>
        <dbReference type="Google" id="ProtNLM"/>
    </source>
</evidence>
<evidence type="ECO:0000313" key="4">
    <source>
        <dbReference type="Proteomes" id="UP001527202"/>
    </source>
</evidence>
<sequence>MKIIRRIIVVLLVLAVAAGLATWGLLTYIKPQQQLDLAYTELSLESQLVDLIRSKKPEVRLSDEELNQLGKKAIAKHARVSPDVTITGADFKRNGENLTADVNLVWKNTVPVGAQMTFKLAWTGKELTVTHTGTHIRSFEVPPGLVSLAPVSISLDSYLPSIVHIKEVRFDPDFVVIGLTLR</sequence>
<dbReference type="GeneID" id="95378114"/>
<gene>
    <name evidence="1" type="ORF">M5X16_16340</name>
    <name evidence="2" type="ORF">PC41400_25315</name>
</gene>
<evidence type="ECO:0000313" key="3">
    <source>
        <dbReference type="Proteomes" id="UP000288943"/>
    </source>
</evidence>
<dbReference type="RefSeq" id="WP_042233384.1">
    <property type="nucleotide sequence ID" value="NZ_CP026520.1"/>
</dbReference>
<reference evidence="2 3" key="1">
    <citation type="submission" date="2018-01" db="EMBL/GenBank/DDBJ databases">
        <title>The whole genome sequencing and assembly of Paenibacillus chitinolyticus KCCM 41400 strain.</title>
        <authorList>
            <person name="Kim J.-Y."/>
            <person name="Park M.-K."/>
            <person name="Lee Y.-J."/>
            <person name="Yi H."/>
            <person name="Bahn Y.-S."/>
            <person name="Kim J.F."/>
            <person name="Lee D.-W."/>
        </authorList>
    </citation>
    <scope>NUCLEOTIDE SEQUENCE [LARGE SCALE GENOMIC DNA]</scope>
    <source>
        <strain evidence="2 3">KCCM 41400</strain>
    </source>
</reference>
<accession>A0A410X2I6</accession>
<reference evidence="1 4" key="2">
    <citation type="submission" date="2022-05" db="EMBL/GenBank/DDBJ databases">
        <title>Genome Sequencing of Bee-Associated Microbes.</title>
        <authorList>
            <person name="Dunlap C."/>
        </authorList>
    </citation>
    <scope>NUCLEOTIDE SEQUENCE [LARGE SCALE GENOMIC DNA]</scope>
    <source>
        <strain evidence="1 4">NRRL B-23120</strain>
    </source>
</reference>
<organism evidence="2 3">
    <name type="scientific">Paenibacillus chitinolyticus</name>
    <dbReference type="NCBI Taxonomy" id="79263"/>
    <lineage>
        <taxon>Bacteria</taxon>
        <taxon>Bacillati</taxon>
        <taxon>Bacillota</taxon>
        <taxon>Bacilli</taxon>
        <taxon>Bacillales</taxon>
        <taxon>Paenibacillaceae</taxon>
        <taxon>Paenibacillus</taxon>
    </lineage>
</organism>
<dbReference type="OrthoDB" id="2664080at2"/>
<evidence type="ECO:0000313" key="2">
    <source>
        <dbReference type="EMBL" id="QAV20823.1"/>
    </source>
</evidence>
<name>A0A410X2I6_9BACL</name>
<dbReference type="KEGG" id="pchi:PC41400_25315"/>
<dbReference type="Proteomes" id="UP001527202">
    <property type="component" value="Unassembled WGS sequence"/>
</dbReference>
<dbReference type="Proteomes" id="UP000288943">
    <property type="component" value="Chromosome"/>
</dbReference>
<dbReference type="EMBL" id="CP026520">
    <property type="protein sequence ID" value="QAV20823.1"/>
    <property type="molecule type" value="Genomic_DNA"/>
</dbReference>